<feature type="transmembrane region" description="Helical" evidence="1">
    <location>
        <begin position="125"/>
        <end position="150"/>
    </location>
</feature>
<feature type="transmembrane region" description="Helical" evidence="1">
    <location>
        <begin position="216"/>
        <end position="236"/>
    </location>
</feature>
<keyword evidence="1" id="KW-0812">Transmembrane</keyword>
<proteinExistence type="predicted"/>
<dbReference type="Proteomes" id="UP000029734">
    <property type="component" value="Unassembled WGS sequence"/>
</dbReference>
<dbReference type="RefSeq" id="WP_036655219.1">
    <property type="nucleotide sequence ID" value="NZ_JQCR01000003.1"/>
</dbReference>
<sequence length="246" mass="27807">MLRLVKYDLRRNRDQIWIAFVVLILAQLGIWISAGVSNWGNEPMLILYITSYSILGTILTVQACRTFNYNLKSYHRRLLPLKSVSTVLSPLLMYLILLLGVSALAAIHFGLYMVLAPDVIPIHTWIVPVVGLLQLLWTACFVFIFLMLGITVARSLRFKGRVWIGIAVFLLVLNGFSLMENWLIGEDNNSFVNALQFQMTDQGTVSEGGITVSIDVYTFSSILVEVSFALIIIYIITQLMNRRVES</sequence>
<dbReference type="AlphaFoldDB" id="A0A098M4E9"/>
<evidence type="ECO:0000313" key="3">
    <source>
        <dbReference type="Proteomes" id="UP000029734"/>
    </source>
</evidence>
<keyword evidence="3" id="KW-1185">Reference proteome</keyword>
<dbReference type="OrthoDB" id="2678893at2"/>
<comment type="caution">
    <text evidence="2">The sequence shown here is derived from an EMBL/GenBank/DDBJ whole genome shotgun (WGS) entry which is preliminary data.</text>
</comment>
<dbReference type="eggNOG" id="ENOG502ZDAB">
    <property type="taxonomic scope" value="Bacteria"/>
</dbReference>
<keyword evidence="1" id="KW-1133">Transmembrane helix</keyword>
<gene>
    <name evidence="2" type="ORF">PWYN_19675</name>
</gene>
<organism evidence="2 3">
    <name type="scientific">Paenibacillus wynnii</name>
    <dbReference type="NCBI Taxonomy" id="268407"/>
    <lineage>
        <taxon>Bacteria</taxon>
        <taxon>Bacillati</taxon>
        <taxon>Bacillota</taxon>
        <taxon>Bacilli</taxon>
        <taxon>Bacillales</taxon>
        <taxon>Paenibacillaceae</taxon>
        <taxon>Paenibacillus</taxon>
    </lineage>
</organism>
<evidence type="ECO:0000256" key="1">
    <source>
        <dbReference type="SAM" id="Phobius"/>
    </source>
</evidence>
<keyword evidence="1" id="KW-0472">Membrane</keyword>
<reference evidence="2 3" key="2">
    <citation type="submission" date="2014-10" db="EMBL/GenBank/DDBJ databases">
        <title>Comparative genomics of the Paenibacillus odorifer group.</title>
        <authorList>
            <person name="Tsai Y.-C."/>
            <person name="Martin N."/>
            <person name="Korlach J."/>
            <person name="Wiedmann M."/>
        </authorList>
    </citation>
    <scope>NUCLEOTIDE SEQUENCE [LARGE SCALE GENOMIC DNA]</scope>
    <source>
        <strain evidence="2 3">DSM 18334</strain>
    </source>
</reference>
<feature type="transmembrane region" description="Helical" evidence="1">
    <location>
        <begin position="46"/>
        <end position="71"/>
    </location>
</feature>
<accession>A0A098M4E9</accession>
<dbReference type="EMBL" id="JQCR01000003">
    <property type="protein sequence ID" value="KGE16898.1"/>
    <property type="molecule type" value="Genomic_DNA"/>
</dbReference>
<name>A0A098M4E9_9BACL</name>
<feature type="transmembrane region" description="Helical" evidence="1">
    <location>
        <begin position="162"/>
        <end position="184"/>
    </location>
</feature>
<evidence type="ECO:0000313" key="2">
    <source>
        <dbReference type="EMBL" id="KGE16898.1"/>
    </source>
</evidence>
<protein>
    <submittedName>
        <fullName evidence="2">Uncharacterized protein</fullName>
    </submittedName>
</protein>
<feature type="transmembrane region" description="Helical" evidence="1">
    <location>
        <begin position="16"/>
        <end position="34"/>
    </location>
</feature>
<feature type="transmembrane region" description="Helical" evidence="1">
    <location>
        <begin position="91"/>
        <end position="113"/>
    </location>
</feature>
<dbReference type="STRING" id="268407.PWYN_19675"/>
<reference evidence="2 3" key="1">
    <citation type="submission" date="2014-08" db="EMBL/GenBank/DDBJ databases">
        <authorList>
            <person name="den Bakker H.C."/>
        </authorList>
    </citation>
    <scope>NUCLEOTIDE SEQUENCE [LARGE SCALE GENOMIC DNA]</scope>
    <source>
        <strain evidence="2 3">DSM 18334</strain>
    </source>
</reference>